<dbReference type="AlphaFoldDB" id="D6RKC8"/>
<keyword evidence="3" id="KW-1185">Reference proteome</keyword>
<accession>D6RKC8</accession>
<protein>
    <submittedName>
        <fullName evidence="2">Uncharacterized protein</fullName>
    </submittedName>
</protein>
<dbReference type="InParanoid" id="D6RKC8"/>
<reference evidence="2 3" key="1">
    <citation type="journal article" date="2010" name="Proc. Natl. Acad. Sci. U.S.A.">
        <title>Insights into evolution of multicellular fungi from the assembled chromosomes of the mushroom Coprinopsis cinerea (Coprinus cinereus).</title>
        <authorList>
            <person name="Stajich J.E."/>
            <person name="Wilke S.K."/>
            <person name="Ahren D."/>
            <person name="Au C.H."/>
            <person name="Birren B.W."/>
            <person name="Borodovsky M."/>
            <person name="Burns C."/>
            <person name="Canback B."/>
            <person name="Casselton L.A."/>
            <person name="Cheng C.K."/>
            <person name="Deng J."/>
            <person name="Dietrich F.S."/>
            <person name="Fargo D.C."/>
            <person name="Farman M.L."/>
            <person name="Gathman A.C."/>
            <person name="Goldberg J."/>
            <person name="Guigo R."/>
            <person name="Hoegger P.J."/>
            <person name="Hooker J.B."/>
            <person name="Huggins A."/>
            <person name="James T.Y."/>
            <person name="Kamada T."/>
            <person name="Kilaru S."/>
            <person name="Kodira C."/>
            <person name="Kues U."/>
            <person name="Kupfer D."/>
            <person name="Kwan H.S."/>
            <person name="Lomsadze A."/>
            <person name="Li W."/>
            <person name="Lilly W.W."/>
            <person name="Ma L.J."/>
            <person name="Mackey A.J."/>
            <person name="Manning G."/>
            <person name="Martin F."/>
            <person name="Muraguchi H."/>
            <person name="Natvig D.O."/>
            <person name="Palmerini H."/>
            <person name="Ramesh M.A."/>
            <person name="Rehmeyer C.J."/>
            <person name="Roe B.A."/>
            <person name="Shenoy N."/>
            <person name="Stanke M."/>
            <person name="Ter-Hovhannisyan V."/>
            <person name="Tunlid A."/>
            <person name="Velagapudi R."/>
            <person name="Vision T.J."/>
            <person name="Zeng Q."/>
            <person name="Zolan M.E."/>
            <person name="Pukkila P.J."/>
        </authorList>
    </citation>
    <scope>NUCLEOTIDE SEQUENCE [LARGE SCALE GENOMIC DNA]</scope>
    <source>
        <strain evidence="3">Okayama-7 / 130 / ATCC MYA-4618 / FGSC 9003</strain>
    </source>
</reference>
<name>D6RKC8_COPC7</name>
<dbReference type="RefSeq" id="XP_002912249.1">
    <property type="nucleotide sequence ID" value="XM_002912203.1"/>
</dbReference>
<evidence type="ECO:0000313" key="3">
    <source>
        <dbReference type="Proteomes" id="UP000001861"/>
    </source>
</evidence>
<evidence type="ECO:0000313" key="2">
    <source>
        <dbReference type="EMBL" id="EFI28755.1"/>
    </source>
</evidence>
<dbReference type="EMBL" id="AACS02000001">
    <property type="protein sequence ID" value="EFI28755.1"/>
    <property type="molecule type" value="Genomic_DNA"/>
</dbReference>
<dbReference type="GeneID" id="6011900"/>
<comment type="caution">
    <text evidence="2">The sequence shown here is derived from an EMBL/GenBank/DDBJ whole genome shotgun (WGS) entry which is preliminary data.</text>
</comment>
<feature type="region of interest" description="Disordered" evidence="1">
    <location>
        <begin position="45"/>
        <end position="67"/>
    </location>
</feature>
<organism evidence="2 3">
    <name type="scientific">Coprinopsis cinerea (strain Okayama-7 / 130 / ATCC MYA-4618 / FGSC 9003)</name>
    <name type="common">Inky cap fungus</name>
    <name type="synonym">Hormographiella aspergillata</name>
    <dbReference type="NCBI Taxonomy" id="240176"/>
    <lineage>
        <taxon>Eukaryota</taxon>
        <taxon>Fungi</taxon>
        <taxon>Dikarya</taxon>
        <taxon>Basidiomycota</taxon>
        <taxon>Agaricomycotina</taxon>
        <taxon>Agaricomycetes</taxon>
        <taxon>Agaricomycetidae</taxon>
        <taxon>Agaricales</taxon>
        <taxon>Agaricineae</taxon>
        <taxon>Psathyrellaceae</taxon>
        <taxon>Coprinopsis</taxon>
    </lineage>
</organism>
<sequence length="119" mass="13126">MTTFVFDNPQSSACLAIAQHVVYSGASPSYGFTPHLDVRTPPQEALKPRQNSVCAGRRNQSKNKPNRQKLACFLQRNVEQTVYKTRATKGTQGLATILSNADNNKKKVYTTVWVGAGVR</sequence>
<dbReference type="HOGENOM" id="CLU_2061369_0_0_1"/>
<proteinExistence type="predicted"/>
<evidence type="ECO:0000256" key="1">
    <source>
        <dbReference type="SAM" id="MobiDB-lite"/>
    </source>
</evidence>
<gene>
    <name evidence="2" type="ORF">CC1G_13781</name>
</gene>
<dbReference type="Proteomes" id="UP000001861">
    <property type="component" value="Unassembled WGS sequence"/>
</dbReference>
<dbReference type="VEuPathDB" id="FungiDB:CC1G_13781"/>
<dbReference type="KEGG" id="cci:CC1G_13781"/>